<comment type="caution">
    <text evidence="1">The sequence shown here is derived from an EMBL/GenBank/DDBJ whole genome shotgun (WGS) entry which is preliminary data.</text>
</comment>
<protein>
    <submittedName>
        <fullName evidence="1">Uncharacterized protein</fullName>
    </submittedName>
</protein>
<reference evidence="1 2" key="1">
    <citation type="submission" date="2024-01" db="EMBL/GenBank/DDBJ databases">
        <title>Genome assemblies of Stephania.</title>
        <authorList>
            <person name="Yang L."/>
        </authorList>
    </citation>
    <scope>NUCLEOTIDE SEQUENCE [LARGE SCALE GENOMIC DNA]</scope>
    <source>
        <strain evidence="1">YNDBR</strain>
        <tissue evidence="1">Leaf</tissue>
    </source>
</reference>
<organism evidence="1 2">
    <name type="scientific">Stephania yunnanensis</name>
    <dbReference type="NCBI Taxonomy" id="152371"/>
    <lineage>
        <taxon>Eukaryota</taxon>
        <taxon>Viridiplantae</taxon>
        <taxon>Streptophyta</taxon>
        <taxon>Embryophyta</taxon>
        <taxon>Tracheophyta</taxon>
        <taxon>Spermatophyta</taxon>
        <taxon>Magnoliopsida</taxon>
        <taxon>Ranunculales</taxon>
        <taxon>Menispermaceae</taxon>
        <taxon>Menispermoideae</taxon>
        <taxon>Cissampelideae</taxon>
        <taxon>Stephania</taxon>
    </lineage>
</organism>
<gene>
    <name evidence="1" type="ORF">Syun_015077</name>
</gene>
<evidence type="ECO:0000313" key="2">
    <source>
        <dbReference type="Proteomes" id="UP001420932"/>
    </source>
</evidence>
<keyword evidence="2" id="KW-1185">Reference proteome</keyword>
<dbReference type="EMBL" id="JBBNAF010000006">
    <property type="protein sequence ID" value="KAK9135747.1"/>
    <property type="molecule type" value="Genomic_DNA"/>
</dbReference>
<accession>A0AAP0JKN1</accession>
<evidence type="ECO:0000313" key="1">
    <source>
        <dbReference type="EMBL" id="KAK9135747.1"/>
    </source>
</evidence>
<dbReference type="Proteomes" id="UP001420932">
    <property type="component" value="Unassembled WGS sequence"/>
</dbReference>
<sequence length="59" mass="6300">MLTSRGLRSCRDHADLAGVEMTQLPFSSPGAPSPSLRAGALRHRSLSPLFPSLRPISLS</sequence>
<dbReference type="AlphaFoldDB" id="A0AAP0JKN1"/>
<proteinExistence type="predicted"/>
<name>A0AAP0JKN1_9MAGN</name>